<dbReference type="InterPro" id="IPR003130">
    <property type="entry name" value="GED"/>
</dbReference>
<dbReference type="PRINTS" id="PR00195">
    <property type="entry name" value="DYNAMIN"/>
</dbReference>
<dbReference type="GO" id="GO:0003924">
    <property type="term" value="F:GTPase activity"/>
    <property type="evidence" value="ECO:0007669"/>
    <property type="project" value="InterPro"/>
</dbReference>
<keyword evidence="1" id="KW-0547">Nucleotide-binding</keyword>
<dbReference type="PANTHER" id="PTHR11566">
    <property type="entry name" value="DYNAMIN"/>
    <property type="match status" value="1"/>
</dbReference>
<dbReference type="GO" id="GO:0005874">
    <property type="term" value="C:microtubule"/>
    <property type="evidence" value="ECO:0007669"/>
    <property type="project" value="TreeGrafter"/>
</dbReference>
<dbReference type="Gene3D" id="3.40.50.300">
    <property type="entry name" value="P-loop containing nucleotide triphosphate hydrolases"/>
    <property type="match status" value="1"/>
</dbReference>
<dbReference type="SMART" id="SM00053">
    <property type="entry name" value="DYNc"/>
    <property type="match status" value="1"/>
</dbReference>
<dbReference type="PROSITE" id="PS51388">
    <property type="entry name" value="GED"/>
    <property type="match status" value="1"/>
</dbReference>
<keyword evidence="2" id="KW-0342">GTP-binding</keyword>
<feature type="region of interest" description="Disordered" evidence="3">
    <location>
        <begin position="1"/>
        <end position="20"/>
    </location>
</feature>
<evidence type="ECO:0000313" key="6">
    <source>
        <dbReference type="Proteomes" id="UP000053257"/>
    </source>
</evidence>
<dbReference type="HOGENOM" id="CLU_008964_4_1_1"/>
<dbReference type="PANTHER" id="PTHR11566:SF131">
    <property type="entry name" value="GTPASE, PUTATIVE (AFU_ORTHOLOGUE AFUA_6G07630)-RELATED"/>
    <property type="match status" value="1"/>
</dbReference>
<dbReference type="InterPro" id="IPR000375">
    <property type="entry name" value="Dynamin_stalk"/>
</dbReference>
<dbReference type="GO" id="GO:0005737">
    <property type="term" value="C:cytoplasm"/>
    <property type="evidence" value="ECO:0007669"/>
    <property type="project" value="TreeGrafter"/>
</dbReference>
<feature type="region of interest" description="Disordered" evidence="3">
    <location>
        <begin position="416"/>
        <end position="442"/>
    </location>
</feature>
<dbReference type="InterPro" id="IPR020850">
    <property type="entry name" value="GED_dom"/>
</dbReference>
<evidence type="ECO:0000259" key="4">
    <source>
        <dbReference type="PROSITE" id="PS51388"/>
    </source>
</evidence>
<gene>
    <name evidence="5" type="ORF">PHLGIDRAFT_253634</name>
</gene>
<evidence type="ECO:0000256" key="1">
    <source>
        <dbReference type="ARBA" id="ARBA00022741"/>
    </source>
</evidence>
<proteinExistence type="predicted"/>
<feature type="domain" description="GED" evidence="4">
    <location>
        <begin position="618"/>
        <end position="714"/>
    </location>
</feature>
<dbReference type="Gene3D" id="1.20.120.1240">
    <property type="entry name" value="Dynamin, middle domain"/>
    <property type="match status" value="1"/>
</dbReference>
<evidence type="ECO:0000313" key="5">
    <source>
        <dbReference type="EMBL" id="KIP03166.1"/>
    </source>
</evidence>
<dbReference type="GO" id="GO:0008017">
    <property type="term" value="F:microtubule binding"/>
    <property type="evidence" value="ECO:0007669"/>
    <property type="project" value="TreeGrafter"/>
</dbReference>
<dbReference type="Proteomes" id="UP000053257">
    <property type="component" value="Unassembled WGS sequence"/>
</dbReference>
<dbReference type="Pfam" id="PF01031">
    <property type="entry name" value="Dynamin_M"/>
    <property type="match status" value="1"/>
</dbReference>
<evidence type="ECO:0000256" key="2">
    <source>
        <dbReference type="ARBA" id="ARBA00023134"/>
    </source>
</evidence>
<keyword evidence="6" id="KW-1185">Reference proteome</keyword>
<dbReference type="OrthoDB" id="5061070at2759"/>
<accession>A0A0C3RS80</accession>
<organism evidence="5 6">
    <name type="scientific">Phlebiopsis gigantea (strain 11061_1 CR5-6)</name>
    <name type="common">White-rot fungus</name>
    <name type="synonym">Peniophora gigantea</name>
    <dbReference type="NCBI Taxonomy" id="745531"/>
    <lineage>
        <taxon>Eukaryota</taxon>
        <taxon>Fungi</taxon>
        <taxon>Dikarya</taxon>
        <taxon>Basidiomycota</taxon>
        <taxon>Agaricomycotina</taxon>
        <taxon>Agaricomycetes</taxon>
        <taxon>Polyporales</taxon>
        <taxon>Phanerochaetaceae</taxon>
        <taxon>Phlebiopsis</taxon>
    </lineage>
</organism>
<dbReference type="Pfam" id="PF00350">
    <property type="entry name" value="Dynamin_N"/>
    <property type="match status" value="1"/>
</dbReference>
<sequence length="747" mass="80250">MNVPHSPTKRTEPASSQPAPHARELIKLIVGLRALGAEADLDLPRIAVIGDQSAGKGALVEAISGLTVPRIRCPMECRLASSTTPWRAQVLLRRRGAARETTFGAPQHSPAALEAALRRAQLAVLHPTVPLAVFEALDDAAAYAPPPGAQGPLACSHDVVCVDVEGPGLPDLAFIDLPGIASTVAKGEAQSDIDAVTQMVRDHIKGNTLIVMTINMRDDMNNQGAARLARLEDPIGCRTIGVLTNPVLMQAGEEHSWLRILQGFAHRVAHGYFITKHPSPKGLEERISHAEVREREAAFFDTMPPWSLQTELRPRMGTPSLTSQLSNLLGALIRRSIPGLRVQAEESLEAVKRSLDRLPPPPSDNPMAKLLDILADLHASVQALVAGSEGSGQLLQQCRRAHRQLKSDILGTAPRFRPFKSKDAPDAVSAARSEPQDDLSAPPPWYLDDVRAHIRCSMTRQLALNTPFAAKVDLMCVRRSVAAWAAHGAACLAAVHAATRAELRALAQARLGACTGSPLLADVLALLDDVLECHRARTAELIRFQLELQEKPSTLNDGDFAAGREEYLARYRAVRKCPLGGRHDAAVGDILERLAKIGLHATPADLAKLLPHDAYEEELTLMAETSAYFCVASTRVVDDIPCVIDHGLLDALARDMHGALVAGLALAGPGADARAARYLTEHPQVVAERTRLTQKRARLEAALQALRAFQTAAGPAHDAAPLPTADCPAAPPCVLRGWGRWKVSDAA</sequence>
<dbReference type="SUPFAM" id="SSF52540">
    <property type="entry name" value="P-loop containing nucleoside triphosphate hydrolases"/>
    <property type="match status" value="1"/>
</dbReference>
<evidence type="ECO:0000256" key="3">
    <source>
        <dbReference type="SAM" id="MobiDB-lite"/>
    </source>
</evidence>
<dbReference type="InterPro" id="IPR022812">
    <property type="entry name" value="Dynamin"/>
</dbReference>
<dbReference type="STRING" id="745531.A0A0C3RS80"/>
<dbReference type="AlphaFoldDB" id="A0A0C3RS80"/>
<protein>
    <recommendedName>
        <fullName evidence="4">GED domain-containing protein</fullName>
    </recommendedName>
</protein>
<dbReference type="CDD" id="cd08771">
    <property type="entry name" value="DLP_1"/>
    <property type="match status" value="1"/>
</dbReference>
<dbReference type="GO" id="GO:0031623">
    <property type="term" value="P:receptor internalization"/>
    <property type="evidence" value="ECO:0007669"/>
    <property type="project" value="TreeGrafter"/>
</dbReference>
<dbReference type="EMBL" id="KN840630">
    <property type="protein sequence ID" value="KIP03166.1"/>
    <property type="molecule type" value="Genomic_DNA"/>
</dbReference>
<dbReference type="InterPro" id="IPR027417">
    <property type="entry name" value="P-loop_NTPase"/>
</dbReference>
<dbReference type="GO" id="GO:0005886">
    <property type="term" value="C:plasma membrane"/>
    <property type="evidence" value="ECO:0007669"/>
    <property type="project" value="TreeGrafter"/>
</dbReference>
<dbReference type="InterPro" id="IPR045063">
    <property type="entry name" value="Dynamin_N"/>
</dbReference>
<reference evidence="5 6" key="1">
    <citation type="journal article" date="2014" name="PLoS Genet.">
        <title>Analysis of the Phlebiopsis gigantea genome, transcriptome and secretome provides insight into its pioneer colonization strategies of wood.</title>
        <authorList>
            <person name="Hori C."/>
            <person name="Ishida T."/>
            <person name="Igarashi K."/>
            <person name="Samejima M."/>
            <person name="Suzuki H."/>
            <person name="Master E."/>
            <person name="Ferreira P."/>
            <person name="Ruiz-Duenas F.J."/>
            <person name="Held B."/>
            <person name="Canessa P."/>
            <person name="Larrondo L.F."/>
            <person name="Schmoll M."/>
            <person name="Druzhinina I.S."/>
            <person name="Kubicek C.P."/>
            <person name="Gaskell J.A."/>
            <person name="Kersten P."/>
            <person name="St John F."/>
            <person name="Glasner J."/>
            <person name="Sabat G."/>
            <person name="Splinter BonDurant S."/>
            <person name="Syed K."/>
            <person name="Yadav J."/>
            <person name="Mgbeahuruike A.C."/>
            <person name="Kovalchuk A."/>
            <person name="Asiegbu F.O."/>
            <person name="Lackner G."/>
            <person name="Hoffmeister D."/>
            <person name="Rencoret J."/>
            <person name="Gutierrez A."/>
            <person name="Sun H."/>
            <person name="Lindquist E."/>
            <person name="Barry K."/>
            <person name="Riley R."/>
            <person name="Grigoriev I.V."/>
            <person name="Henrissat B."/>
            <person name="Kues U."/>
            <person name="Berka R.M."/>
            <person name="Martinez A.T."/>
            <person name="Covert S.F."/>
            <person name="Blanchette R.A."/>
            <person name="Cullen D."/>
        </authorList>
    </citation>
    <scope>NUCLEOTIDE SEQUENCE [LARGE SCALE GENOMIC DNA]</scope>
    <source>
        <strain evidence="5 6">11061_1 CR5-6</strain>
    </source>
</reference>
<dbReference type="GO" id="GO:0005525">
    <property type="term" value="F:GTP binding"/>
    <property type="evidence" value="ECO:0007669"/>
    <property type="project" value="InterPro"/>
</dbReference>
<dbReference type="InterPro" id="IPR001401">
    <property type="entry name" value="Dynamin_GTPase"/>
</dbReference>
<dbReference type="Pfam" id="PF02212">
    <property type="entry name" value="GED"/>
    <property type="match status" value="1"/>
</dbReference>
<name>A0A0C3RS80_PHLG1</name>